<dbReference type="EMBL" id="BART01024328">
    <property type="protein sequence ID" value="GAH03199.1"/>
    <property type="molecule type" value="Genomic_DNA"/>
</dbReference>
<evidence type="ECO:0000313" key="2">
    <source>
        <dbReference type="EMBL" id="GAH03199.1"/>
    </source>
</evidence>
<reference evidence="2" key="1">
    <citation type="journal article" date="2014" name="Front. Microbiol.">
        <title>High frequency of phylogenetically diverse reductive dehalogenase-homologous genes in deep subseafloor sedimentary metagenomes.</title>
        <authorList>
            <person name="Kawai M."/>
            <person name="Futagami T."/>
            <person name="Toyoda A."/>
            <person name="Takaki Y."/>
            <person name="Nishi S."/>
            <person name="Hori S."/>
            <person name="Arai W."/>
            <person name="Tsubouchi T."/>
            <person name="Morono Y."/>
            <person name="Uchiyama I."/>
            <person name="Ito T."/>
            <person name="Fujiyama A."/>
            <person name="Inagaki F."/>
            <person name="Takami H."/>
        </authorList>
    </citation>
    <scope>NUCLEOTIDE SEQUENCE</scope>
    <source>
        <strain evidence="2">Expedition CK06-06</strain>
    </source>
</reference>
<dbReference type="AlphaFoldDB" id="X1DDR0"/>
<gene>
    <name evidence="2" type="ORF">S01H4_43988</name>
</gene>
<protein>
    <submittedName>
        <fullName evidence="2">Uncharacterized protein</fullName>
    </submittedName>
</protein>
<feature type="region of interest" description="Disordered" evidence="1">
    <location>
        <begin position="133"/>
        <end position="155"/>
    </location>
</feature>
<comment type="caution">
    <text evidence="2">The sequence shown here is derived from an EMBL/GenBank/DDBJ whole genome shotgun (WGS) entry which is preliminary data.</text>
</comment>
<evidence type="ECO:0000256" key="1">
    <source>
        <dbReference type="SAM" id="MobiDB-lite"/>
    </source>
</evidence>
<feature type="non-terminal residue" evidence="2">
    <location>
        <position position="1"/>
    </location>
</feature>
<proteinExistence type="predicted"/>
<dbReference type="SUPFAM" id="SSF53756">
    <property type="entry name" value="UDP-Glycosyltransferase/glycogen phosphorylase"/>
    <property type="match status" value="1"/>
</dbReference>
<sequence length="155" mass="17283">DKVKITSFDHDNMHKFYEQSDILLYGRLTRNPSDDNAVSTKMLEYMSTGRPIILTENALSAISLLPRGYPLVIKGDCSDLSEKLEWLQSQDLKEFSDKVFDCALVYDVVNVGGVIASRFDETVEKVVQAKKLSQQEEKDTLSKSGGCKPITGGKT</sequence>
<accession>X1DDR0</accession>
<dbReference type="Gene3D" id="3.40.50.2000">
    <property type="entry name" value="Glycogen Phosphorylase B"/>
    <property type="match status" value="1"/>
</dbReference>
<name>X1DDR0_9ZZZZ</name>
<organism evidence="2">
    <name type="scientific">marine sediment metagenome</name>
    <dbReference type="NCBI Taxonomy" id="412755"/>
    <lineage>
        <taxon>unclassified sequences</taxon>
        <taxon>metagenomes</taxon>
        <taxon>ecological metagenomes</taxon>
    </lineage>
</organism>